<gene>
    <name evidence="3" type="ORF">ST47_g3051</name>
</gene>
<proteinExistence type="predicted"/>
<name>A0A163IJ12_DIDRA</name>
<evidence type="ECO:0000256" key="2">
    <source>
        <dbReference type="SAM" id="MobiDB-lite"/>
    </source>
</evidence>
<comment type="caution">
    <text evidence="3">The sequence shown here is derived from an EMBL/GenBank/DDBJ whole genome shotgun (WGS) entry which is preliminary data.</text>
</comment>
<evidence type="ECO:0000256" key="1">
    <source>
        <dbReference type="SAM" id="Coils"/>
    </source>
</evidence>
<evidence type="ECO:0000313" key="3">
    <source>
        <dbReference type="EMBL" id="KZM25779.1"/>
    </source>
</evidence>
<dbReference type="AlphaFoldDB" id="A0A163IJ12"/>
<dbReference type="PANTHER" id="PTHR28265">
    <property type="entry name" value="MAINTENANCE OF TELOMERE CAPPING PROTEIN 1"/>
    <property type="match status" value="1"/>
</dbReference>
<feature type="compositionally biased region" description="Basic and acidic residues" evidence="2">
    <location>
        <begin position="37"/>
        <end position="61"/>
    </location>
</feature>
<dbReference type="PANTHER" id="PTHR28265:SF1">
    <property type="entry name" value="MAINTENANCE OF TELOMERE CAPPING PROTEIN 1"/>
    <property type="match status" value="1"/>
</dbReference>
<dbReference type="Proteomes" id="UP000076837">
    <property type="component" value="Unassembled WGS sequence"/>
</dbReference>
<feature type="coiled-coil region" evidence="1">
    <location>
        <begin position="156"/>
        <end position="187"/>
    </location>
</feature>
<keyword evidence="1" id="KW-0175">Coiled coil</keyword>
<feature type="compositionally biased region" description="Polar residues" evidence="2">
    <location>
        <begin position="113"/>
        <end position="123"/>
    </location>
</feature>
<feature type="region of interest" description="Disordered" evidence="2">
    <location>
        <begin position="15"/>
        <end position="149"/>
    </location>
</feature>
<evidence type="ECO:0000313" key="4">
    <source>
        <dbReference type="Proteomes" id="UP000076837"/>
    </source>
</evidence>
<accession>A0A163IJ12</accession>
<reference evidence="3 4" key="1">
    <citation type="journal article" date="2016" name="Sci. Rep.">
        <title>Draft genome sequencing and secretome analysis of fungal phytopathogen Ascochyta rabiei provides insight into the necrotrophic effector repertoire.</title>
        <authorList>
            <person name="Verma S."/>
            <person name="Gazara R.K."/>
            <person name="Nizam S."/>
            <person name="Parween S."/>
            <person name="Chattopadhyay D."/>
            <person name="Verma P.K."/>
        </authorList>
    </citation>
    <scope>NUCLEOTIDE SEQUENCE [LARGE SCALE GENOMIC DNA]</scope>
    <source>
        <strain evidence="3 4">ArDII</strain>
    </source>
</reference>
<feature type="compositionally biased region" description="Basic and acidic residues" evidence="2">
    <location>
        <begin position="127"/>
        <end position="139"/>
    </location>
</feature>
<protein>
    <submittedName>
        <fullName evidence="3">Uncharacterized protein</fullName>
    </submittedName>
</protein>
<organism evidence="3 4">
    <name type="scientific">Didymella rabiei</name>
    <name type="common">Chickpea ascochyta blight fungus</name>
    <name type="synonym">Mycosphaerella rabiei</name>
    <dbReference type="NCBI Taxonomy" id="5454"/>
    <lineage>
        <taxon>Eukaryota</taxon>
        <taxon>Fungi</taxon>
        <taxon>Dikarya</taxon>
        <taxon>Ascomycota</taxon>
        <taxon>Pezizomycotina</taxon>
        <taxon>Dothideomycetes</taxon>
        <taxon>Pleosporomycetidae</taxon>
        <taxon>Pleosporales</taxon>
        <taxon>Pleosporineae</taxon>
        <taxon>Didymellaceae</taxon>
        <taxon>Ascochyta</taxon>
    </lineage>
</organism>
<sequence>MPPKTVEEELAELELLGAETPAAPPPKKGPKAPRQKLTQEDDALKGLEELEDLGKFQRPEGLRPTSRPNTPKLSSSSTASSNRRGADVATPSSTGSARTSEDRAAPPRKSGESTRSFHQSFALTQEEPVKETSVPKDEPSASSGGSWWGGGWGGILNTATEAANAAKKQAEAAYQELQKNQEAQRWAEQVRGNVGALRGMGGELSKHALPTFTNILHTLAPPIAQHERLQIHITHDLIGYPSLDPIIHQTFSTVMAQVEGGDLLVIQRGSESTKRGSMEGYRGGGGGWNDGPWWRHSDKRDLSTVKGLIEGTKLTRVSAESYADEFFAARGGIEAVAKQATEVLSESNPVRSSDIFIAIQAISYSEPAELFGTSTSADTKESDEQEQKEDEELVAFAVYLYDPIHGISFKAISQSFPAKWAEWLDAPANTEAAGEEQGLPQEIQEIIESGGVDPREWVSEWLEETISLSVGIVAQRYVARRMGVGEGGLGKGKAREANVETGAGEAARAGII</sequence>
<dbReference type="InterPro" id="IPR018814">
    <property type="entry name" value="DUF5427"/>
</dbReference>
<dbReference type="Pfam" id="PF10310">
    <property type="entry name" value="DUF5427"/>
    <property type="match status" value="1"/>
</dbReference>
<dbReference type="EMBL" id="JYNV01000120">
    <property type="protein sequence ID" value="KZM25779.1"/>
    <property type="molecule type" value="Genomic_DNA"/>
</dbReference>
<keyword evidence="4" id="KW-1185">Reference proteome</keyword>
<dbReference type="STRING" id="5454.A0A163IJ12"/>
<dbReference type="OrthoDB" id="5594977at2759"/>
<feature type="compositionally biased region" description="Basic and acidic residues" evidence="2">
    <location>
        <begin position="99"/>
        <end position="112"/>
    </location>
</feature>